<evidence type="ECO:0000256" key="5">
    <source>
        <dbReference type="ARBA" id="ARBA00022531"/>
    </source>
</evidence>
<dbReference type="InterPro" id="IPR022796">
    <property type="entry name" value="Chloroa_b-bind"/>
</dbReference>
<dbReference type="Proteomes" id="UP001530293">
    <property type="component" value="Unassembled WGS sequence"/>
</dbReference>
<keyword evidence="10" id="KW-1185">Reference proteome</keyword>
<evidence type="ECO:0000256" key="4">
    <source>
        <dbReference type="ARBA" id="ARBA00022528"/>
    </source>
</evidence>
<dbReference type="EMBL" id="JALLBG020000099">
    <property type="protein sequence ID" value="KAL3765061.1"/>
    <property type="molecule type" value="Genomic_DNA"/>
</dbReference>
<reference evidence="9 10" key="1">
    <citation type="submission" date="2024-10" db="EMBL/GenBank/DDBJ databases">
        <title>Updated reference genomes for cyclostephanoid diatoms.</title>
        <authorList>
            <person name="Roberts W.R."/>
            <person name="Alverson A.J."/>
        </authorList>
    </citation>
    <scope>NUCLEOTIDE SEQUENCE [LARGE SCALE GENOMIC DNA]</scope>
    <source>
        <strain evidence="9 10">AJA232-27</strain>
    </source>
</reference>
<feature type="binding site" evidence="8">
    <location>
        <position position="76"/>
    </location>
    <ligand>
        <name>chlorophyll a</name>
        <dbReference type="ChEBI" id="CHEBI:58416"/>
        <label>1</label>
    </ligand>
</feature>
<feature type="binding site" evidence="8">
    <location>
        <position position="174"/>
    </location>
    <ligand>
        <name>chlorophyll a</name>
        <dbReference type="ChEBI" id="CHEBI:58416"/>
        <label>1</label>
    </ligand>
</feature>
<keyword evidence="7" id="KW-0437">Light-harvesting polypeptide</keyword>
<feature type="binding site" evidence="8">
    <location>
        <position position="186"/>
    </location>
    <ligand>
        <name>chlorophyll a</name>
        <dbReference type="ChEBI" id="CHEBI:58416"/>
        <label>1</label>
    </ligand>
</feature>
<comment type="subcellular location">
    <subcellularLocation>
        <location evidence="2">Plastid</location>
        <location evidence="2">Chloroplast</location>
    </subcellularLocation>
</comment>
<evidence type="ECO:0000256" key="1">
    <source>
        <dbReference type="ARBA" id="ARBA00004022"/>
    </source>
</evidence>
<accession>A0ABD3MLX6</accession>
<dbReference type="GO" id="GO:0009507">
    <property type="term" value="C:chloroplast"/>
    <property type="evidence" value="ECO:0007669"/>
    <property type="project" value="UniProtKB-SubCell"/>
</dbReference>
<evidence type="ECO:0000313" key="9">
    <source>
        <dbReference type="EMBL" id="KAL3765061.1"/>
    </source>
</evidence>
<feature type="binding site" evidence="8">
    <location>
        <position position="73"/>
    </location>
    <ligand>
        <name>chlorophyll a</name>
        <dbReference type="ChEBI" id="CHEBI:58416"/>
        <label>1</label>
    </ligand>
</feature>
<dbReference type="GO" id="GO:0015979">
    <property type="term" value="P:photosynthesis"/>
    <property type="evidence" value="ECO:0007669"/>
    <property type="project" value="UniProtKB-KW"/>
</dbReference>
<dbReference type="GO" id="GO:0030076">
    <property type="term" value="C:light-harvesting complex"/>
    <property type="evidence" value="ECO:0007669"/>
    <property type="project" value="UniProtKB-KW"/>
</dbReference>
<comment type="similarity">
    <text evidence="3">Belongs to the fucoxanthin chlorophyll protein family.</text>
</comment>
<evidence type="ECO:0000256" key="7">
    <source>
        <dbReference type="ARBA" id="ARBA00023243"/>
    </source>
</evidence>
<sequence>MKSVIFAAAMATASAFAPAQVGRTSLELSAMSKSIPFLTVPEKLDGSMPGDMGFDPMGLSDIQTDLRYARWAELKHGRVCMLAVVGMVWQEYLPHLPGAAYATTDPFEAISSVGFGSNIQTLLAIGIVELANWDETFNGTSRPGVLPGWEGGSWSKMSEAEKNKRFESEIVHCRLAMIAFIGATHQTFLLHKGLLDFSGPN</sequence>
<protein>
    <submittedName>
        <fullName evidence="9">Uncharacterized protein</fullName>
    </submittedName>
</protein>
<organism evidence="9 10">
    <name type="scientific">Discostella pseudostelligera</name>
    <dbReference type="NCBI Taxonomy" id="259834"/>
    <lineage>
        <taxon>Eukaryota</taxon>
        <taxon>Sar</taxon>
        <taxon>Stramenopiles</taxon>
        <taxon>Ochrophyta</taxon>
        <taxon>Bacillariophyta</taxon>
        <taxon>Coscinodiscophyceae</taxon>
        <taxon>Thalassiosirophycidae</taxon>
        <taxon>Stephanodiscales</taxon>
        <taxon>Stephanodiscaceae</taxon>
        <taxon>Discostella</taxon>
    </lineage>
</organism>
<feature type="binding site" evidence="8">
    <location>
        <position position="60"/>
    </location>
    <ligand>
        <name>chlorophyll a</name>
        <dbReference type="ChEBI" id="CHEBI:58416"/>
        <label>1</label>
    </ligand>
</feature>
<keyword evidence="4" id="KW-0150">Chloroplast</keyword>
<dbReference type="PANTHER" id="PTHR21649">
    <property type="entry name" value="CHLOROPHYLL A/B BINDING PROTEIN"/>
    <property type="match status" value="1"/>
</dbReference>
<feature type="binding site" evidence="8">
    <location>
        <position position="169"/>
    </location>
    <ligand>
        <name>chlorophyll a</name>
        <dbReference type="ChEBI" id="CHEBI:58416"/>
        <label>1</label>
    </ligand>
</feature>
<comment type="caution">
    <text evidence="9">The sequence shown here is derived from an EMBL/GenBank/DDBJ whole genome shotgun (WGS) entry which is preliminary data.</text>
</comment>
<evidence type="ECO:0000256" key="8">
    <source>
        <dbReference type="PIRSR" id="PIRSR601344-1"/>
    </source>
</evidence>
<dbReference type="Pfam" id="PF00504">
    <property type="entry name" value="Chloroa_b-bind"/>
    <property type="match status" value="1"/>
</dbReference>
<evidence type="ECO:0000256" key="2">
    <source>
        <dbReference type="ARBA" id="ARBA00004229"/>
    </source>
</evidence>
<dbReference type="SUPFAM" id="SSF103511">
    <property type="entry name" value="Chlorophyll a-b binding protein"/>
    <property type="match status" value="1"/>
</dbReference>
<feature type="binding site" description="axial binding residue" evidence="8">
    <location>
        <position position="78"/>
    </location>
    <ligand>
        <name>chlorophyll b</name>
        <dbReference type="ChEBI" id="CHEBI:61721"/>
        <label>1</label>
    </ligand>
    <ligandPart>
        <name>Mg</name>
        <dbReference type="ChEBI" id="CHEBI:25107"/>
    </ligandPart>
</feature>
<evidence type="ECO:0000313" key="10">
    <source>
        <dbReference type="Proteomes" id="UP001530293"/>
    </source>
</evidence>
<keyword evidence="8" id="KW-0148">Chlorophyll</keyword>
<dbReference type="Gene3D" id="1.10.3460.10">
    <property type="entry name" value="Chlorophyll a/b binding protein domain"/>
    <property type="match status" value="1"/>
</dbReference>
<dbReference type="InterPro" id="IPR001344">
    <property type="entry name" value="Chloro_AB-bd_pln"/>
</dbReference>
<evidence type="ECO:0000256" key="3">
    <source>
        <dbReference type="ARBA" id="ARBA00005933"/>
    </source>
</evidence>
<comment type="function">
    <text evidence="1">The light-harvesting complex (LHC) functions as a light receptor, it captures and delivers excitation energy to photosystems with which it is closely associated. Energy is transferred from the carotenoid and chlorophyll C (or B) to chlorophyll A and the photosynthetic reaction centers where it is used to synthesize ATP and reducing power.</text>
</comment>
<keyword evidence="6" id="KW-0934">Plastid</keyword>
<evidence type="ECO:0000256" key="6">
    <source>
        <dbReference type="ARBA" id="ARBA00022640"/>
    </source>
</evidence>
<name>A0ABD3MLX6_9STRA</name>
<dbReference type="AlphaFoldDB" id="A0ABD3MLX6"/>
<keyword evidence="8" id="KW-0157">Chromophore</keyword>
<gene>
    <name evidence="9" type="ORF">ACHAWU_009429</name>
</gene>
<keyword evidence="5" id="KW-0602">Photosynthesis</keyword>
<proteinExistence type="inferred from homology"/>